<dbReference type="AlphaFoldDB" id="A0ABD5ZRL8"/>
<dbReference type="RefSeq" id="WP_276233950.1">
    <property type="nucleotide sequence ID" value="NZ_CP119802.1"/>
</dbReference>
<reference evidence="2 3" key="1">
    <citation type="journal article" date="2019" name="Int. J. Syst. Evol. Microbiol.">
        <title>The Global Catalogue of Microorganisms (GCM) 10K type strain sequencing project: providing services to taxonomists for standard genome sequencing and annotation.</title>
        <authorList>
            <consortium name="The Broad Institute Genomics Platform"/>
            <consortium name="The Broad Institute Genome Sequencing Center for Infectious Disease"/>
            <person name="Wu L."/>
            <person name="Ma J."/>
        </authorList>
    </citation>
    <scope>NUCLEOTIDE SEQUENCE [LARGE SCALE GENOMIC DNA]</scope>
    <source>
        <strain evidence="2 3">DT85</strain>
    </source>
</reference>
<dbReference type="Proteomes" id="UP001596398">
    <property type="component" value="Unassembled WGS sequence"/>
</dbReference>
<evidence type="ECO:0000256" key="1">
    <source>
        <dbReference type="SAM" id="MobiDB-lite"/>
    </source>
</evidence>
<accession>A0ABD5ZRL8</accession>
<name>A0ABD5ZRL8_9EURY</name>
<keyword evidence="3" id="KW-1185">Reference proteome</keyword>
<organism evidence="2 3">
    <name type="scientific">Halosegnis marinus</name>
    <dbReference type="NCBI Taxonomy" id="3034023"/>
    <lineage>
        <taxon>Archaea</taxon>
        <taxon>Methanobacteriati</taxon>
        <taxon>Methanobacteriota</taxon>
        <taxon>Stenosarchaea group</taxon>
        <taxon>Halobacteria</taxon>
        <taxon>Halobacteriales</taxon>
        <taxon>Natronomonadaceae</taxon>
        <taxon>Halosegnis</taxon>
    </lineage>
</organism>
<evidence type="ECO:0000313" key="2">
    <source>
        <dbReference type="EMBL" id="MFC7235809.1"/>
    </source>
</evidence>
<sequence>MATRNRPRVGIDHLTVVPTNFEPDDDEPAEAPAAVHEPDDDERD</sequence>
<evidence type="ECO:0000313" key="3">
    <source>
        <dbReference type="Proteomes" id="UP001596398"/>
    </source>
</evidence>
<comment type="caution">
    <text evidence="2">The sequence shown here is derived from an EMBL/GenBank/DDBJ whole genome shotgun (WGS) entry which is preliminary data.</text>
</comment>
<proteinExistence type="predicted"/>
<feature type="region of interest" description="Disordered" evidence="1">
    <location>
        <begin position="1"/>
        <end position="44"/>
    </location>
</feature>
<gene>
    <name evidence="2" type="ORF">ACFQJ4_10825</name>
</gene>
<dbReference type="EMBL" id="JBHTAP010000001">
    <property type="protein sequence ID" value="MFC7235809.1"/>
    <property type="molecule type" value="Genomic_DNA"/>
</dbReference>
<protein>
    <submittedName>
        <fullName evidence="2">Uncharacterized protein</fullName>
    </submittedName>
</protein>
<dbReference type="GeneID" id="79267507"/>